<feature type="domain" description="PiggyBac transposable element-derived protein" evidence="1">
    <location>
        <begin position="5"/>
        <end position="49"/>
    </location>
</feature>
<organism evidence="2 3">
    <name type="scientific">Dryococelus australis</name>
    <dbReference type="NCBI Taxonomy" id="614101"/>
    <lineage>
        <taxon>Eukaryota</taxon>
        <taxon>Metazoa</taxon>
        <taxon>Ecdysozoa</taxon>
        <taxon>Arthropoda</taxon>
        <taxon>Hexapoda</taxon>
        <taxon>Insecta</taxon>
        <taxon>Pterygota</taxon>
        <taxon>Neoptera</taxon>
        <taxon>Polyneoptera</taxon>
        <taxon>Phasmatodea</taxon>
        <taxon>Verophasmatodea</taxon>
        <taxon>Anareolatae</taxon>
        <taxon>Phasmatidae</taxon>
        <taxon>Eurycanthinae</taxon>
        <taxon>Dryococelus</taxon>
    </lineage>
</organism>
<evidence type="ECO:0000259" key="1">
    <source>
        <dbReference type="Pfam" id="PF13843"/>
    </source>
</evidence>
<gene>
    <name evidence="2" type="ORF">PR048_021577</name>
</gene>
<evidence type="ECO:0000313" key="2">
    <source>
        <dbReference type="EMBL" id="KAJ8877124.1"/>
    </source>
</evidence>
<accession>A0ABQ9GYN2</accession>
<comment type="caution">
    <text evidence="2">The sequence shown here is derived from an EMBL/GenBank/DDBJ whole genome shotgun (WGS) entry which is preliminary data.</text>
</comment>
<dbReference type="InterPro" id="IPR029526">
    <property type="entry name" value="PGBD"/>
</dbReference>
<dbReference type="Pfam" id="PF13843">
    <property type="entry name" value="DDE_Tnp_1_7"/>
    <property type="match status" value="1"/>
</dbReference>
<name>A0ABQ9GYN2_9NEOP</name>
<evidence type="ECO:0000313" key="3">
    <source>
        <dbReference type="Proteomes" id="UP001159363"/>
    </source>
</evidence>
<protein>
    <recommendedName>
        <fullName evidence="1">PiggyBac transposable element-derived protein domain-containing protein</fullName>
    </recommendedName>
</protein>
<dbReference type="Proteomes" id="UP001159363">
    <property type="component" value="Chromosome 7"/>
</dbReference>
<keyword evidence="3" id="KW-1185">Reference proteome</keyword>
<reference evidence="2 3" key="1">
    <citation type="submission" date="2023-02" db="EMBL/GenBank/DDBJ databases">
        <title>LHISI_Scaffold_Assembly.</title>
        <authorList>
            <person name="Stuart O.P."/>
            <person name="Cleave R."/>
            <person name="Magrath M.J.L."/>
            <person name="Mikheyev A.S."/>
        </authorList>
    </citation>
    <scope>NUCLEOTIDE SEQUENCE [LARGE SCALE GENOMIC DNA]</scope>
    <source>
        <strain evidence="2">Daus_M_001</strain>
        <tissue evidence="2">Leg muscle</tissue>
    </source>
</reference>
<proteinExistence type="predicted"/>
<sequence length="219" mass="25611">MQVKMPCPNALDDYNSNMNCIDKFDQMKGTYEIDRKSKKWWHRIFLRTLVSIAFVSSRAQKKRQSANVSVYKVWLPNQNVLQDEDVQSAAQKPVKLELNGSVQRAKCLCVWEKQNLASNTTTDRTNMFNKELQPVKKSLPSDYLYKKFDSLEEHYHLSEAGIKAVKKPLFDLGEQCFAYLDLYIVLEKVKIIFNSKPLMFYMCVQQIFVICPYSRQVIL</sequence>
<dbReference type="EMBL" id="JARBHB010000008">
    <property type="protein sequence ID" value="KAJ8877124.1"/>
    <property type="molecule type" value="Genomic_DNA"/>
</dbReference>